<feature type="domain" description="BMP and activin membrane-bound inhibitor N-terminal" evidence="2">
    <location>
        <begin position="89"/>
        <end position="188"/>
    </location>
</feature>
<proteinExistence type="predicted"/>
<name>A0A131Z6X6_RHIAP</name>
<keyword evidence="1" id="KW-0472">Membrane</keyword>
<dbReference type="AlphaFoldDB" id="A0A131Z6X6"/>
<dbReference type="CDD" id="cd23576">
    <property type="entry name" value="TFP_LU_ECD_BAMBI"/>
    <property type="match status" value="1"/>
</dbReference>
<feature type="transmembrane region" description="Helical" evidence="1">
    <location>
        <begin position="216"/>
        <end position="241"/>
    </location>
</feature>
<feature type="non-terminal residue" evidence="4">
    <location>
        <position position="1"/>
    </location>
</feature>
<sequence length="300" mass="31917">GSGVEADSAARHFGVAASGERRRWRVRRLTALTTTTTTATRRRKESRPLARAPADMLGLGTAGSFVPAATTIASWPLLMMLLCLLGQWPVAKADIRCHCNLAPCVSTGYMCKSELGLCFSENVMMTSSVLNVAATTAPRHGCVDLLADVADDANYGCKEPDGVPSPILEAPLSPEGRQCCSDDMCNFQRDFQEPGASESRTRGGVDHHPPSLTRLVWFRAAVIAVPIAGGSVLVLLVLLAARLLRKDSELPSTASANFHEALHKGRHRGLLHACLLRRCCCCLSGDGAANATDKGAVVLV</sequence>
<evidence type="ECO:0000259" key="3">
    <source>
        <dbReference type="Pfam" id="PF19337"/>
    </source>
</evidence>
<feature type="domain" description="BMP and activin membrane-bound inhibitor C-terminal" evidence="3">
    <location>
        <begin position="213"/>
        <end position="250"/>
    </location>
</feature>
<keyword evidence="1" id="KW-0812">Transmembrane</keyword>
<evidence type="ECO:0000256" key="1">
    <source>
        <dbReference type="SAM" id="Phobius"/>
    </source>
</evidence>
<evidence type="ECO:0000313" key="4">
    <source>
        <dbReference type="EMBL" id="JAP87094.1"/>
    </source>
</evidence>
<reference evidence="4" key="1">
    <citation type="journal article" date="2016" name="Ticks Tick Borne Dis.">
        <title>De novo assembly and annotation of the salivary gland transcriptome of Rhipicephalus appendiculatus male and female ticks during blood feeding.</title>
        <authorList>
            <person name="de Castro M.H."/>
            <person name="de Klerk D."/>
            <person name="Pienaar R."/>
            <person name="Latif A.A."/>
            <person name="Rees D.J."/>
            <person name="Mans B.J."/>
        </authorList>
    </citation>
    <scope>NUCLEOTIDE SEQUENCE</scope>
    <source>
        <tissue evidence="4">Salivary glands</tissue>
    </source>
</reference>
<organism evidence="4">
    <name type="scientific">Rhipicephalus appendiculatus</name>
    <name type="common">Brown ear tick</name>
    <dbReference type="NCBI Taxonomy" id="34631"/>
    <lineage>
        <taxon>Eukaryota</taxon>
        <taxon>Metazoa</taxon>
        <taxon>Ecdysozoa</taxon>
        <taxon>Arthropoda</taxon>
        <taxon>Chelicerata</taxon>
        <taxon>Arachnida</taxon>
        <taxon>Acari</taxon>
        <taxon>Parasitiformes</taxon>
        <taxon>Ixodida</taxon>
        <taxon>Ixodoidea</taxon>
        <taxon>Ixodidae</taxon>
        <taxon>Rhipicephalinae</taxon>
        <taxon>Rhipicephalus</taxon>
        <taxon>Rhipicephalus</taxon>
    </lineage>
</organism>
<dbReference type="EMBL" id="GEDV01001463">
    <property type="protein sequence ID" value="JAP87094.1"/>
    <property type="molecule type" value="Transcribed_RNA"/>
</dbReference>
<protein>
    <submittedName>
        <fullName evidence="4">BMP and activin membrane-bound inhibitor</fullName>
    </submittedName>
</protein>
<accession>A0A131Z6X6</accession>
<keyword evidence="1" id="KW-1133">Transmembrane helix</keyword>
<dbReference type="Pfam" id="PF19337">
    <property type="entry name" value="BAMBI_C"/>
    <property type="match status" value="1"/>
</dbReference>
<dbReference type="InterPro" id="IPR045806">
    <property type="entry name" value="BAMBI_C"/>
</dbReference>
<evidence type="ECO:0000259" key="2">
    <source>
        <dbReference type="Pfam" id="PF06211"/>
    </source>
</evidence>
<dbReference type="InterPro" id="IPR045807">
    <property type="entry name" value="BAMBI_N"/>
</dbReference>
<dbReference type="Pfam" id="PF06211">
    <property type="entry name" value="BAMBI"/>
    <property type="match status" value="1"/>
</dbReference>